<accession>A0A0U1L507</accession>
<dbReference type="AlphaFoldDB" id="A0A0U1L507"/>
<protein>
    <submittedName>
        <fullName evidence="2">Activator of (R)-2-hydroxyglutaryl-CoA dehydratase</fullName>
    </submittedName>
</protein>
<dbReference type="EMBL" id="CTRP01000015">
    <property type="protein sequence ID" value="CQR74777.1"/>
    <property type="molecule type" value="Genomic_DNA"/>
</dbReference>
<sequence length="314" mass="34993">MGVKVGIPEALLYHEFGSLWLDFFQHIGVPVALSGKTNKQILDRGMLLAIDESCIPLKVYLGHVESLLTTCSHIFVPRIAQYYPDNHLCAKLAGLPDIVQNTFRLANEKLLSPNIENSSATTIAKAVHTICRPLGLSDFTGQQAYRQAVKQWKNTIPVQSVHPAKAKIAIIGHSYIVNDVFFNSDIENFFKSQEVELIISSDLPNKRIYEEAKAFQQDIYWQLSMKIAGAARYFCGQDDIAGVIIVSSFGCGPDSLVNEYLEHHIFKPSNKPHMVLTIDEHTGNAGLITRVEAFWDMVARRLKLEGKLPADGLS</sequence>
<evidence type="ECO:0000313" key="3">
    <source>
        <dbReference type="Proteomes" id="UP000049855"/>
    </source>
</evidence>
<dbReference type="InterPro" id="IPR018709">
    <property type="entry name" value="CoA_activase_DUF2229"/>
</dbReference>
<gene>
    <name evidence="2" type="ORF">SpAn4DRAFT_4134</name>
</gene>
<dbReference type="Proteomes" id="UP000049855">
    <property type="component" value="Unassembled WGS sequence"/>
</dbReference>
<dbReference type="Pfam" id="PF09989">
    <property type="entry name" value="DUF2229"/>
    <property type="match status" value="1"/>
</dbReference>
<dbReference type="InterPro" id="IPR051805">
    <property type="entry name" value="Dehydratase_Activator_Redct"/>
</dbReference>
<organism evidence="2 3">
    <name type="scientific">Sporomusa ovata</name>
    <dbReference type="NCBI Taxonomy" id="2378"/>
    <lineage>
        <taxon>Bacteria</taxon>
        <taxon>Bacillati</taxon>
        <taxon>Bacillota</taxon>
        <taxon>Negativicutes</taxon>
        <taxon>Selenomonadales</taxon>
        <taxon>Sporomusaceae</taxon>
        <taxon>Sporomusa</taxon>
    </lineage>
</organism>
<dbReference type="PANTHER" id="PTHR32329">
    <property type="entry name" value="BIFUNCTIONAL PROTEIN [INCLUDES 2-HYDROXYACYL-COA DEHYDRATASE (N-TER) AND ITS ACTIVATOR DOMAIN (C_TERM)-RELATED"/>
    <property type="match status" value="1"/>
</dbReference>
<feature type="domain" description="DUF2229" evidence="1">
    <location>
        <begin position="4"/>
        <end position="199"/>
    </location>
</feature>
<proteinExistence type="predicted"/>
<dbReference type="Gene3D" id="3.40.50.11900">
    <property type="match status" value="1"/>
</dbReference>
<evidence type="ECO:0000259" key="1">
    <source>
        <dbReference type="Pfam" id="PF09989"/>
    </source>
</evidence>
<name>A0A0U1L507_9FIRM</name>
<dbReference type="RefSeq" id="WP_021166608.1">
    <property type="nucleotide sequence ID" value="NZ_CTRP01000015.1"/>
</dbReference>
<dbReference type="PANTHER" id="PTHR32329:SF2">
    <property type="entry name" value="BIFUNCTIONAL PROTEIN [INCLUDES 2-HYDROXYACYL-COA DEHYDRATASE (N-TER) AND ITS ACTIVATOR DOMAIN (C_TERM)"/>
    <property type="match status" value="1"/>
</dbReference>
<evidence type="ECO:0000313" key="2">
    <source>
        <dbReference type="EMBL" id="CQR74777.1"/>
    </source>
</evidence>
<reference evidence="3" key="1">
    <citation type="submission" date="2015-03" db="EMBL/GenBank/DDBJ databases">
        <authorList>
            <person name="Nijsse Bart"/>
        </authorList>
    </citation>
    <scope>NUCLEOTIDE SEQUENCE [LARGE SCALE GENOMIC DNA]</scope>
</reference>
<keyword evidence="3" id="KW-1185">Reference proteome</keyword>